<dbReference type="Gene3D" id="1.10.510.10">
    <property type="entry name" value="Transferase(Phosphotransferase) domain 1"/>
    <property type="match status" value="2"/>
</dbReference>
<feature type="region of interest" description="Disordered" evidence="4">
    <location>
        <begin position="200"/>
        <end position="407"/>
    </location>
</feature>
<keyword evidence="7" id="KW-0418">Kinase</keyword>
<dbReference type="SMART" id="SM00220">
    <property type="entry name" value="S_TKc"/>
    <property type="match status" value="1"/>
</dbReference>
<evidence type="ECO:0000256" key="5">
    <source>
        <dbReference type="SAM" id="Phobius"/>
    </source>
</evidence>
<keyword evidence="5" id="KW-0472">Membrane</keyword>
<feature type="compositionally biased region" description="Basic and acidic residues" evidence="4">
    <location>
        <begin position="713"/>
        <end position="726"/>
    </location>
</feature>
<dbReference type="PANTHER" id="PTHR45832">
    <property type="entry name" value="SERINE/THREONINE-PROTEIN KINASE SAMKA-RELATED-RELATED"/>
    <property type="match status" value="1"/>
</dbReference>
<evidence type="ECO:0000256" key="1">
    <source>
        <dbReference type="ARBA" id="ARBA00008874"/>
    </source>
</evidence>
<evidence type="ECO:0000313" key="8">
    <source>
        <dbReference type="Proteomes" id="UP000011074"/>
    </source>
</evidence>
<keyword evidence="3" id="KW-0067">ATP-binding</keyword>
<dbReference type="RefSeq" id="WP_030184551.1">
    <property type="nucleotide sequence ID" value="NZ_CP048261.1"/>
</dbReference>
<feature type="transmembrane region" description="Helical" evidence="5">
    <location>
        <begin position="685"/>
        <end position="706"/>
    </location>
</feature>
<feature type="domain" description="Protein kinase" evidence="6">
    <location>
        <begin position="1"/>
        <end position="519"/>
    </location>
</feature>
<sequence>MDEYAGRVLAERYRLPVPPSGEYEFAETRAFDTYSGQEVLVRQVPLPEVVDAELLDTGGAAGRPAPGAHGHRPAGADRTPHDPAVRRALEAATAAARLPDHPQLDQVFDVFAQDGSLWIVSERVAARPLAALLAERTLTPHRAAEVAADLLTALRALHAHGWTHRNITVRTVLICDDGRAILTGLAAGAAQEALCGYDPVPREEERPSAQAKAPVRQQATAPESHQGIAPESHQGKAPVPHQGVAPESQQGTAPDRAPEEAAAPRPEADARRARAGAIAAYQAGTRAAAGRTAPEAPRTPTEGGGSPGGHPGGQSAGHPADAHFSPYRDHIGTPSVPEQPGSAAYGGSLPGPGPRTGGGPVHHLPVQPPAPAPDTRPSLSKEPAPDTPADSGSSSGSGSYGRPGAALAAERARQVRINLIGPVTERWAPEQAGPVHANWQLAPPIGPATDLWAVGALLFRIVQGHSAYPEDSAAELVQLVCSEPPSYAEECGALRPVVESLMRQDPADRPDFEELRGWLRSLIRTAPEPEVGSRVVTVPSLEGPADSRRLPILRRRGELVRKGRHKKARQSRPPRPAKPPRQPKGKRQAVAYREATHHAQPGHPEALAKQQEVLTPHLAATFPPQSAAHPHPEEAHHFEQPLPPPARPPRRPRPARAPGPPRPAKQIRRIQGATPPDGGGGPRRLGRLLVGLVFLLLTGAVLYAVLFMPKAGSDERGAAGVRERKASVGTQNAPPDSGPGSRPDDQGSRARQPQSTEPADLAEGFEVRKDPKGFQVAVHKGWQRRGENERNQIRYLGNGYELLIVPGRDTTSRYGTDPMTYQQDKEPELAPYRESSWSGSSGLRRIDVGKAAMAEGTFTWQDSSGRQVYVRNLAMIHNGRYHIIQVLGPDNERREVDRLYEQATGSYRPN</sequence>
<keyword evidence="5" id="KW-1133">Transmembrane helix</keyword>
<reference evidence="7" key="2">
    <citation type="submission" date="2020-01" db="EMBL/GenBank/DDBJ databases">
        <authorList>
            <person name="Algora L."/>
            <person name="Schniete J.K."/>
            <person name="MacFadyen A."/>
            <person name="Hoskisson P.A."/>
            <person name="Hunter I.S."/>
            <person name="Herron P.R."/>
        </authorList>
    </citation>
    <scope>NUCLEOTIDE SEQUENCE</scope>
    <source>
        <strain evidence="7">ATCC 10970</strain>
    </source>
</reference>
<keyword evidence="2" id="KW-0547">Nucleotide-binding</keyword>
<dbReference type="SUPFAM" id="SSF56112">
    <property type="entry name" value="Protein kinase-like (PK-like)"/>
    <property type="match status" value="1"/>
</dbReference>
<feature type="compositionally biased region" description="Low complexity" evidence="4">
    <location>
        <begin position="252"/>
        <end position="265"/>
    </location>
</feature>
<feature type="region of interest" description="Disordered" evidence="4">
    <location>
        <begin position="622"/>
        <end position="683"/>
    </location>
</feature>
<gene>
    <name evidence="7" type="ORF">SRIM_018185</name>
</gene>
<dbReference type="InterPro" id="IPR051931">
    <property type="entry name" value="PAK3-like"/>
</dbReference>
<dbReference type="AlphaFoldDB" id="A0A8A1UTA1"/>
<dbReference type="Gene3D" id="3.30.200.20">
    <property type="entry name" value="Phosphorylase Kinase, domain 1"/>
    <property type="match status" value="1"/>
</dbReference>
<dbReference type="InterPro" id="IPR011009">
    <property type="entry name" value="Kinase-like_dom_sf"/>
</dbReference>
<organism evidence="7 8">
    <name type="scientific">Streptomyces rimosus subsp. rimosus (strain ATCC 10970 / DSM 40260 / JCM 4667 / NRRL 2234)</name>
    <dbReference type="NCBI Taxonomy" id="1265868"/>
    <lineage>
        <taxon>Bacteria</taxon>
        <taxon>Bacillati</taxon>
        <taxon>Actinomycetota</taxon>
        <taxon>Actinomycetes</taxon>
        <taxon>Kitasatosporales</taxon>
        <taxon>Streptomycetaceae</taxon>
        <taxon>Streptomyces</taxon>
    </lineage>
</organism>
<feature type="compositionally biased region" description="Gly residues" evidence="4">
    <location>
        <begin position="348"/>
        <end position="360"/>
    </location>
</feature>
<feature type="region of interest" description="Disordered" evidence="4">
    <location>
        <begin position="529"/>
        <end position="602"/>
    </location>
</feature>
<dbReference type="PANTHER" id="PTHR45832:SF22">
    <property type="entry name" value="SERINE_THREONINE-PROTEIN KINASE SAMKA-RELATED"/>
    <property type="match status" value="1"/>
</dbReference>
<evidence type="ECO:0000256" key="2">
    <source>
        <dbReference type="ARBA" id="ARBA00022741"/>
    </source>
</evidence>
<reference evidence="7" key="3">
    <citation type="journal article" date="2021" name="bioRxiv">
        <title>Bilateral symmetry of linear streptomycete chromosomes.</title>
        <authorList>
            <person name="Algora-Gallardo L."/>
            <person name="Schniete J.K."/>
            <person name="Mark D.R."/>
            <person name="Hunter I.S."/>
            <person name="Herron P.R."/>
        </authorList>
    </citation>
    <scope>NUCLEOTIDE SEQUENCE</scope>
    <source>
        <strain evidence="7">ATCC 10970</strain>
    </source>
</reference>
<evidence type="ECO:0000256" key="4">
    <source>
        <dbReference type="SAM" id="MobiDB-lite"/>
    </source>
</evidence>
<dbReference type="GeneID" id="66855922"/>
<dbReference type="GO" id="GO:0004672">
    <property type="term" value="F:protein kinase activity"/>
    <property type="evidence" value="ECO:0007669"/>
    <property type="project" value="InterPro"/>
</dbReference>
<feature type="region of interest" description="Disordered" evidence="4">
    <location>
        <begin position="713"/>
        <end position="767"/>
    </location>
</feature>
<evidence type="ECO:0000313" key="7">
    <source>
        <dbReference type="EMBL" id="QST81834.1"/>
    </source>
</evidence>
<dbReference type="InterPro" id="IPR000719">
    <property type="entry name" value="Prot_kinase_dom"/>
</dbReference>
<feature type="region of interest" description="Disordered" evidence="4">
    <location>
        <begin position="57"/>
        <end position="81"/>
    </location>
</feature>
<keyword evidence="5" id="KW-0812">Transmembrane</keyword>
<dbReference type="EMBL" id="CP048261">
    <property type="protein sequence ID" value="QST81834.1"/>
    <property type="molecule type" value="Genomic_DNA"/>
</dbReference>
<dbReference type="PROSITE" id="PS50011">
    <property type="entry name" value="PROTEIN_KINASE_DOM"/>
    <property type="match status" value="1"/>
</dbReference>
<name>A0A8A1UTA1_STRR1</name>
<proteinExistence type="inferred from homology"/>
<feature type="compositionally biased region" description="Basic and acidic residues" evidence="4">
    <location>
        <begin position="630"/>
        <end position="639"/>
    </location>
</feature>
<feature type="region of interest" description="Disordered" evidence="4">
    <location>
        <begin position="809"/>
        <end position="837"/>
    </location>
</feature>
<feature type="compositionally biased region" description="Basic and acidic residues" evidence="4">
    <location>
        <begin position="545"/>
        <end position="561"/>
    </location>
</feature>
<feature type="compositionally biased region" description="Basic residues" evidence="4">
    <location>
        <begin position="562"/>
        <end position="572"/>
    </location>
</feature>
<evidence type="ECO:0000256" key="3">
    <source>
        <dbReference type="ARBA" id="ARBA00022840"/>
    </source>
</evidence>
<evidence type="ECO:0000259" key="6">
    <source>
        <dbReference type="PROSITE" id="PS50011"/>
    </source>
</evidence>
<dbReference type="GO" id="GO:0005524">
    <property type="term" value="F:ATP binding"/>
    <property type="evidence" value="ECO:0007669"/>
    <property type="project" value="UniProtKB-KW"/>
</dbReference>
<feature type="compositionally biased region" description="Low complexity" evidence="4">
    <location>
        <begin position="275"/>
        <end position="301"/>
    </location>
</feature>
<protein>
    <submittedName>
        <fullName evidence="7">Protein kinase</fullName>
    </submittedName>
</protein>
<feature type="compositionally biased region" description="Gly residues" evidence="4">
    <location>
        <begin position="302"/>
        <end position="315"/>
    </location>
</feature>
<dbReference type="Proteomes" id="UP000011074">
    <property type="component" value="Chromosome"/>
</dbReference>
<comment type="similarity">
    <text evidence="1">Belongs to the protein kinase superfamily. STE Ser/Thr protein kinase family. STE20 subfamily.</text>
</comment>
<keyword evidence="7" id="KW-0808">Transferase</keyword>
<reference evidence="7" key="1">
    <citation type="submission" date="2012-12" db="EMBL/GenBank/DDBJ databases">
        <authorList>
            <person name="Pethick F.E."/>
            <person name="MacFadyen A.C."/>
            <person name="Tang Z."/>
            <person name="Sangal V."/>
            <person name="Tze-Tze L."/>
            <person name="Chu J."/>
            <person name="Guo M."/>
            <person name="Kirby R."/>
            <person name="Hoskisson P.A."/>
            <person name="Herron P.R."/>
            <person name="Hunter I.S."/>
        </authorList>
    </citation>
    <scope>NUCLEOTIDE SEQUENCE</scope>
    <source>
        <strain evidence="7">ATCC 10970</strain>
    </source>
</reference>
<accession>A0A8A1UTA1</accession>